<feature type="region of interest" description="Disordered" evidence="1">
    <location>
        <begin position="150"/>
        <end position="172"/>
    </location>
</feature>
<dbReference type="Proteomes" id="UP000500857">
    <property type="component" value="Chromosome"/>
</dbReference>
<feature type="transmembrane region" description="Helical" evidence="2">
    <location>
        <begin position="12"/>
        <end position="34"/>
    </location>
</feature>
<dbReference type="EMBL" id="CP051167">
    <property type="protein sequence ID" value="QIZ71508.1"/>
    <property type="molecule type" value="Genomic_DNA"/>
</dbReference>
<keyword evidence="4" id="KW-1185">Reference proteome</keyword>
<sequence length="267" mass="30671">MDLTKLKRHYGLNRLLLVGFLILLFVAGAIPGYLSGKWEWMQPPSVHRLKEIKQIQDRGVELSNWETLRGKKLLISGQKWFRQDVRRSQRDAEGVSRDGQQAIIMFMVQNGPMDRPQVEWTDINGYWRWKSDSERQLEFTVTAQDIARSRSSEVEGENQVDRNLNQNGNRDETQSVTARFFRTWTPSQTYAAIQWYAWPEGGSPNPSAWFWRDLGAQVRGDRVPWVAVSAIVLIEPLGDLERSRADAEALGKDIQAALIAHSFRGSE</sequence>
<keyword evidence="2" id="KW-1133">Transmembrane helix</keyword>
<name>A0A6H1TY18_9CYAN</name>
<dbReference type="NCBIfam" id="TIGR04533">
    <property type="entry name" value="cyanosortB_assc"/>
    <property type="match status" value="1"/>
</dbReference>
<organism evidence="3 4">
    <name type="scientific">Oxynema aestuarii AP17</name>
    <dbReference type="NCBI Taxonomy" id="2064643"/>
    <lineage>
        <taxon>Bacteria</taxon>
        <taxon>Bacillati</taxon>
        <taxon>Cyanobacteriota</taxon>
        <taxon>Cyanophyceae</taxon>
        <taxon>Oscillatoriophycideae</taxon>
        <taxon>Oscillatoriales</taxon>
        <taxon>Oscillatoriaceae</taxon>
        <taxon>Oxynema</taxon>
        <taxon>Oxynema aestuarii</taxon>
    </lineage>
</organism>
<dbReference type="RefSeq" id="WP_168569660.1">
    <property type="nucleotide sequence ID" value="NZ_CP051167.1"/>
</dbReference>
<evidence type="ECO:0000313" key="4">
    <source>
        <dbReference type="Proteomes" id="UP000500857"/>
    </source>
</evidence>
<dbReference type="KEGG" id="oxy:HCG48_13725"/>
<proteinExistence type="predicted"/>
<keyword evidence="2" id="KW-0472">Membrane</keyword>
<reference evidence="3 4" key="1">
    <citation type="submission" date="2020-04" db="EMBL/GenBank/DDBJ databases">
        <authorList>
            <person name="Basu S."/>
            <person name="Maruthanayagam V."/>
            <person name="Chakraborty S."/>
            <person name="Pramanik A."/>
            <person name="Mukherjee J."/>
            <person name="Brink B."/>
        </authorList>
    </citation>
    <scope>NUCLEOTIDE SEQUENCE [LARGE SCALE GENOMIC DNA]</scope>
    <source>
        <strain evidence="3 4">AP17</strain>
    </source>
</reference>
<evidence type="ECO:0000313" key="3">
    <source>
        <dbReference type="EMBL" id="QIZ71508.1"/>
    </source>
</evidence>
<protein>
    <submittedName>
        <fullName evidence="3">Cyanoexosortase B system-associated protein</fullName>
    </submittedName>
</protein>
<accession>A0A6H1TY18</accession>
<dbReference type="AlphaFoldDB" id="A0A6H1TY18"/>
<gene>
    <name evidence="3" type="ORF">HCG48_13725</name>
</gene>
<evidence type="ECO:0000256" key="2">
    <source>
        <dbReference type="SAM" id="Phobius"/>
    </source>
</evidence>
<evidence type="ECO:0000256" key="1">
    <source>
        <dbReference type="SAM" id="MobiDB-lite"/>
    </source>
</evidence>
<keyword evidence="2" id="KW-0812">Transmembrane</keyword>
<dbReference type="InterPro" id="IPR030917">
    <property type="entry name" value="Cyanoexo_CrtB_assoc"/>
</dbReference>